<feature type="transmembrane region" description="Helical" evidence="1">
    <location>
        <begin position="59"/>
        <end position="78"/>
    </location>
</feature>
<proteinExistence type="predicted"/>
<dbReference type="EMBL" id="ML996137">
    <property type="protein sequence ID" value="KAF2735271.1"/>
    <property type="molecule type" value="Genomic_DNA"/>
</dbReference>
<feature type="transmembrane region" description="Helical" evidence="1">
    <location>
        <begin position="85"/>
        <end position="105"/>
    </location>
</feature>
<keyword evidence="1" id="KW-0812">Transmembrane</keyword>
<feature type="domain" description="DUF7704" evidence="2">
    <location>
        <begin position="7"/>
        <end position="145"/>
    </location>
</feature>
<dbReference type="PANTHER" id="PTHR37019">
    <property type="entry name" value="CHROMOSOME 1, WHOLE GENOME SHOTGUN SEQUENCE"/>
    <property type="match status" value="1"/>
</dbReference>
<keyword evidence="4" id="KW-1185">Reference proteome</keyword>
<keyword evidence="1" id="KW-0472">Membrane</keyword>
<evidence type="ECO:0000313" key="3">
    <source>
        <dbReference type="EMBL" id="KAF2735271.1"/>
    </source>
</evidence>
<accession>A0A9P4V3F2</accession>
<name>A0A9P4V3F2_9PLEO</name>
<evidence type="ECO:0000256" key="1">
    <source>
        <dbReference type="SAM" id="Phobius"/>
    </source>
</evidence>
<organism evidence="3 4">
    <name type="scientific">Polyplosphaeria fusca</name>
    <dbReference type="NCBI Taxonomy" id="682080"/>
    <lineage>
        <taxon>Eukaryota</taxon>
        <taxon>Fungi</taxon>
        <taxon>Dikarya</taxon>
        <taxon>Ascomycota</taxon>
        <taxon>Pezizomycotina</taxon>
        <taxon>Dothideomycetes</taxon>
        <taxon>Pleosporomycetidae</taxon>
        <taxon>Pleosporales</taxon>
        <taxon>Tetraplosphaeriaceae</taxon>
        <taxon>Polyplosphaeria</taxon>
    </lineage>
</organism>
<protein>
    <recommendedName>
        <fullName evidence="2">DUF7704 domain-containing protein</fullName>
    </recommendedName>
</protein>
<dbReference type="InterPro" id="IPR056121">
    <property type="entry name" value="DUF7704"/>
</dbReference>
<evidence type="ECO:0000313" key="4">
    <source>
        <dbReference type="Proteomes" id="UP000799444"/>
    </source>
</evidence>
<dbReference type="OrthoDB" id="5313995at2759"/>
<dbReference type="PANTHER" id="PTHR37019:SF1">
    <property type="entry name" value="EXPERA DOMAIN-CONTAINING PROTEIN"/>
    <property type="match status" value="1"/>
</dbReference>
<dbReference type="AlphaFoldDB" id="A0A9P4V3F2"/>
<dbReference type="Proteomes" id="UP000799444">
    <property type="component" value="Unassembled WGS sequence"/>
</dbReference>
<dbReference type="Pfam" id="PF24803">
    <property type="entry name" value="DUF7704"/>
    <property type="match status" value="1"/>
</dbReference>
<keyword evidence="1" id="KW-1133">Transmembrane helix</keyword>
<reference evidence="3" key="1">
    <citation type="journal article" date="2020" name="Stud. Mycol.">
        <title>101 Dothideomycetes genomes: a test case for predicting lifestyles and emergence of pathogens.</title>
        <authorList>
            <person name="Haridas S."/>
            <person name="Albert R."/>
            <person name="Binder M."/>
            <person name="Bloem J."/>
            <person name="Labutti K."/>
            <person name="Salamov A."/>
            <person name="Andreopoulos B."/>
            <person name="Baker S."/>
            <person name="Barry K."/>
            <person name="Bills G."/>
            <person name="Bluhm B."/>
            <person name="Cannon C."/>
            <person name="Castanera R."/>
            <person name="Culley D."/>
            <person name="Daum C."/>
            <person name="Ezra D."/>
            <person name="Gonzalez J."/>
            <person name="Henrissat B."/>
            <person name="Kuo A."/>
            <person name="Liang C."/>
            <person name="Lipzen A."/>
            <person name="Lutzoni F."/>
            <person name="Magnuson J."/>
            <person name="Mondo S."/>
            <person name="Nolan M."/>
            <person name="Ohm R."/>
            <person name="Pangilinan J."/>
            <person name="Park H.-J."/>
            <person name="Ramirez L."/>
            <person name="Alfaro M."/>
            <person name="Sun H."/>
            <person name="Tritt A."/>
            <person name="Yoshinaga Y."/>
            <person name="Zwiers L.-H."/>
            <person name="Turgeon B."/>
            <person name="Goodwin S."/>
            <person name="Spatafora J."/>
            <person name="Crous P."/>
            <person name="Grigoriev I."/>
        </authorList>
    </citation>
    <scope>NUCLEOTIDE SEQUENCE</scope>
    <source>
        <strain evidence="3">CBS 125425</strain>
    </source>
</reference>
<feature type="transmembrane region" description="Helical" evidence="1">
    <location>
        <begin position="125"/>
        <end position="145"/>
    </location>
</feature>
<gene>
    <name evidence="3" type="ORF">EJ04DRAFT_563450</name>
</gene>
<sequence>MPSTQPIPAFYRVFFTTIDPMIALGGGAYLNFFDPAVTITSVFPASHPWSDMTPSHTMLFHQLGGAFMQMAFLMIFLLRYTADVGVWKLFEAAILITDFTLFYSNYAGLVAQERWQMDKIRWEEWSTFAITAFITVVRVLFLAGVGMGRRTKWV</sequence>
<evidence type="ECO:0000259" key="2">
    <source>
        <dbReference type="Pfam" id="PF24803"/>
    </source>
</evidence>
<comment type="caution">
    <text evidence="3">The sequence shown here is derived from an EMBL/GenBank/DDBJ whole genome shotgun (WGS) entry which is preliminary data.</text>
</comment>